<feature type="region of interest" description="Disordered" evidence="11">
    <location>
        <begin position="285"/>
        <end position="308"/>
    </location>
</feature>
<organism evidence="14 15">
    <name type="scientific">Thauera linaloolentis (strain DSM 12138 / JCM 21573 / CCUG 41526 / CIP 105981 / IAM 15112 / NBRC 102519 / 47Lol)</name>
    <dbReference type="NCBI Taxonomy" id="1123367"/>
    <lineage>
        <taxon>Bacteria</taxon>
        <taxon>Pseudomonadati</taxon>
        <taxon>Pseudomonadota</taxon>
        <taxon>Betaproteobacteria</taxon>
        <taxon>Rhodocyclales</taxon>
        <taxon>Zoogloeaceae</taxon>
        <taxon>Thauera</taxon>
    </lineage>
</organism>
<dbReference type="SUPFAM" id="SSF56935">
    <property type="entry name" value="Porins"/>
    <property type="match status" value="1"/>
</dbReference>
<evidence type="ECO:0000256" key="10">
    <source>
        <dbReference type="RuleBase" id="RU003357"/>
    </source>
</evidence>
<keyword evidence="3" id="KW-0813">Transport</keyword>
<keyword evidence="15" id="KW-1185">Reference proteome</keyword>
<feature type="compositionally biased region" description="Basic and acidic residues" evidence="11">
    <location>
        <begin position="293"/>
        <end position="308"/>
    </location>
</feature>
<dbReference type="InterPro" id="IPR000531">
    <property type="entry name" value="Beta-barrel_TonB"/>
</dbReference>
<evidence type="ECO:0000256" key="8">
    <source>
        <dbReference type="ARBA" id="ARBA00023170"/>
    </source>
</evidence>
<dbReference type="GO" id="GO:0033214">
    <property type="term" value="P:siderophore-iron import into cell"/>
    <property type="evidence" value="ECO:0007669"/>
    <property type="project" value="TreeGrafter"/>
</dbReference>
<dbReference type="EMBL" id="AMXE01000004">
    <property type="protein sequence ID" value="ENO90257.1"/>
    <property type="molecule type" value="Genomic_DNA"/>
</dbReference>
<evidence type="ECO:0000256" key="3">
    <source>
        <dbReference type="ARBA" id="ARBA00022448"/>
    </source>
</evidence>
<dbReference type="InterPro" id="IPR012910">
    <property type="entry name" value="Plug_dom"/>
</dbReference>
<comment type="similarity">
    <text evidence="2 10">Belongs to the TonB-dependent receptor family.</text>
</comment>
<dbReference type="eggNOG" id="COG1629">
    <property type="taxonomic scope" value="Bacteria"/>
</dbReference>
<evidence type="ECO:0000256" key="2">
    <source>
        <dbReference type="ARBA" id="ARBA00009810"/>
    </source>
</evidence>
<gene>
    <name evidence="14" type="ORF">C666_02295</name>
</gene>
<dbReference type="Pfam" id="PF07715">
    <property type="entry name" value="Plug"/>
    <property type="match status" value="1"/>
</dbReference>
<evidence type="ECO:0000259" key="12">
    <source>
        <dbReference type="Pfam" id="PF00593"/>
    </source>
</evidence>
<proteinExistence type="inferred from homology"/>
<dbReference type="InterPro" id="IPR037066">
    <property type="entry name" value="Plug_dom_sf"/>
</dbReference>
<dbReference type="Gene3D" id="2.170.130.10">
    <property type="entry name" value="TonB-dependent receptor, plug domain"/>
    <property type="match status" value="1"/>
</dbReference>
<dbReference type="InterPro" id="IPR039426">
    <property type="entry name" value="TonB-dep_rcpt-like"/>
</dbReference>
<keyword evidence="9" id="KW-0998">Cell outer membrane</keyword>
<keyword evidence="5" id="KW-0812">Transmembrane</keyword>
<evidence type="ECO:0000256" key="4">
    <source>
        <dbReference type="ARBA" id="ARBA00022452"/>
    </source>
</evidence>
<name>N6Z6S9_THAL4</name>
<evidence type="ECO:0000256" key="6">
    <source>
        <dbReference type="ARBA" id="ARBA00023077"/>
    </source>
</evidence>
<feature type="domain" description="TonB-dependent receptor-like beta-barrel" evidence="12">
    <location>
        <begin position="748"/>
        <end position="997"/>
    </location>
</feature>
<dbReference type="InterPro" id="IPR036942">
    <property type="entry name" value="Beta-barrel_TonB_sf"/>
</dbReference>
<keyword evidence="4" id="KW-1134">Transmembrane beta strand</keyword>
<dbReference type="eggNOG" id="COG4774">
    <property type="taxonomic scope" value="Bacteria"/>
</dbReference>
<evidence type="ECO:0000313" key="14">
    <source>
        <dbReference type="EMBL" id="ENO90257.1"/>
    </source>
</evidence>
<reference evidence="14 15" key="1">
    <citation type="submission" date="2012-09" db="EMBL/GenBank/DDBJ databases">
        <title>Draft Genome Sequences of 6 Strains from Genus Thauera.</title>
        <authorList>
            <person name="Liu B."/>
            <person name="Shapleigh J.P."/>
            <person name="Frostegard A.H."/>
        </authorList>
    </citation>
    <scope>NUCLEOTIDE SEQUENCE [LARGE SCALE GENOMIC DNA]</scope>
    <source>
        <strain evidence="15">47Lol / DSM 12138</strain>
    </source>
</reference>
<comment type="subcellular location">
    <subcellularLocation>
        <location evidence="1">Cell outer membrane</location>
        <topology evidence="1">Multi-pass membrane protein</topology>
    </subcellularLocation>
</comment>
<accession>N6Z6S9</accession>
<dbReference type="PANTHER" id="PTHR30442">
    <property type="entry name" value="IRON III DICITRATE TRANSPORT PROTEIN FECA"/>
    <property type="match status" value="1"/>
</dbReference>
<evidence type="ECO:0000256" key="5">
    <source>
        <dbReference type="ARBA" id="ARBA00022692"/>
    </source>
</evidence>
<dbReference type="PANTHER" id="PTHR30442:SF0">
    <property type="entry name" value="FE(3+) DICITRATE TRANSPORT PROTEIN FECA"/>
    <property type="match status" value="1"/>
</dbReference>
<keyword evidence="6 10" id="KW-0798">TonB box</keyword>
<protein>
    <submittedName>
        <fullName evidence="14">Receptor protein</fullName>
    </submittedName>
</protein>
<evidence type="ECO:0000256" key="1">
    <source>
        <dbReference type="ARBA" id="ARBA00004571"/>
    </source>
</evidence>
<evidence type="ECO:0000256" key="9">
    <source>
        <dbReference type="ARBA" id="ARBA00023237"/>
    </source>
</evidence>
<sequence length="1026" mass="115380">MCIGLALLQGAVAYANQGTAVVEASGEGKLGEEAQGGHPDDATVMKSVTVIGQHEKRDEQGRNDVFDKDVVNVYQGKEEIERYKGSAAADVFKGMNGVYSGDARNSGALDPNIRGIQGEGRIPVIVDGTEQATSVWMGPAGVSNRNYVDPNMIGGITVEKGPSLTSPVSGIGGSVQVRTLEPDDIVKPGERFGIEFKAETSTNSVKPNESTFGYFGRDYRDIPGAANNMSFTNGLILPGRSQIPKEGNGGRSFSFDDKAFRLAIATKQEHFDLLMAHSDRKRGNYFSGKKGSSKYETDSWREDAERDANVGSVSGVPSVSYIARYYQPGDEVKNTSSDQQSTLLKGTLRLPHDQTLKLGFMRTKHEFGESIPWMIIRAIVDSDGSKQRNMDVPYSEIRQDNFNIGYTWQPADNPWVDLEAGLWMTQNDSRRHQNGNDAFGIGDFDQAWDRYTHCHVLHTPHQNCVGVSSTPPEKLPNDDGRFNVQASALQISDHRRTGFNLSNRMRLHPTLDLAIHGDYTREKLRQRDASENQVLTELTWGVNHMGPRSGTRQQWNAGFNFDWRPVGWLQVNAGMRYSDYWSFDDKLAEKRRNKSDVSWAVQPEITAMEYRYQRIMSDDEVAAQKEYLYGNYGRQLARIQQFFPGQLEAFLGEYPDAETFANSSYRYVVDGYWYSSESETISVPYSGNHKGFAEINPFMNGIFDPNEQVENAQGKAGSAKRYVMGGRNIVYGPEPAIEKKWALPKRVKDHAWVPHLGMTVFITNNIRLYARYSEFVRFPSVFESSMALAGGNKRSTGVAGRPEHAYNWEVGYVHNLSGYFENIEYVDFRLNYFNNRIEDYIDRDWSFNIVQFAEKKLSGIEVQARADSGKYFANFGATYRLKQELCDKDYASYLDPIGGRISACIDGGFPRTFARTALQPKYSVNLDLGARLLERKLQFGTRAVYHSEASNEDEAQFGQIGWGLNRANYWNPILVFDAYASYRLDKNIDLDVAVTNLTNRYYLDPMARVSQPAPGRTIRVGMTARF</sequence>
<dbReference type="Gene3D" id="2.40.170.20">
    <property type="entry name" value="TonB-dependent receptor, beta-barrel domain"/>
    <property type="match status" value="2"/>
</dbReference>
<dbReference type="GO" id="GO:0009279">
    <property type="term" value="C:cell outer membrane"/>
    <property type="evidence" value="ECO:0007669"/>
    <property type="project" value="UniProtKB-SubCell"/>
</dbReference>
<evidence type="ECO:0000256" key="11">
    <source>
        <dbReference type="SAM" id="MobiDB-lite"/>
    </source>
</evidence>
<keyword evidence="8 14" id="KW-0675">Receptor</keyword>
<evidence type="ECO:0000256" key="7">
    <source>
        <dbReference type="ARBA" id="ARBA00023136"/>
    </source>
</evidence>
<dbReference type="Proteomes" id="UP000013232">
    <property type="component" value="Unassembled WGS sequence"/>
</dbReference>
<evidence type="ECO:0000313" key="15">
    <source>
        <dbReference type="Proteomes" id="UP000013232"/>
    </source>
</evidence>
<dbReference type="STRING" id="1123367.GCA_000621305_02319"/>
<keyword evidence="7 10" id="KW-0472">Membrane</keyword>
<dbReference type="Pfam" id="PF00593">
    <property type="entry name" value="TonB_dep_Rec_b-barrel"/>
    <property type="match status" value="1"/>
</dbReference>
<evidence type="ECO:0000259" key="13">
    <source>
        <dbReference type="Pfam" id="PF07715"/>
    </source>
</evidence>
<feature type="domain" description="TonB-dependent receptor plug" evidence="13">
    <location>
        <begin position="76"/>
        <end position="165"/>
    </location>
</feature>
<comment type="caution">
    <text evidence="14">The sequence shown here is derived from an EMBL/GenBank/DDBJ whole genome shotgun (WGS) entry which is preliminary data.</text>
</comment>
<dbReference type="RefSeq" id="WP_004333225.1">
    <property type="nucleotide sequence ID" value="NZ_AMXE01000004.1"/>
</dbReference>
<dbReference type="AlphaFoldDB" id="N6Z6S9"/>